<name>A0A0N7LYA8_9RHOB</name>
<dbReference type="AlphaFoldDB" id="A0A0N7LYA8"/>
<dbReference type="EMBL" id="CYSC01000044">
    <property type="protein sequence ID" value="CUH74196.1"/>
    <property type="molecule type" value="Genomic_DNA"/>
</dbReference>
<keyword evidence="6" id="KW-1185">Reference proteome</keyword>
<dbReference type="Proteomes" id="UP000051086">
    <property type="component" value="Unassembled WGS sequence"/>
</dbReference>
<accession>A0A0N7LYA8</accession>
<evidence type="ECO:0000313" key="7">
    <source>
        <dbReference type="Proteomes" id="UP000051887"/>
    </source>
</evidence>
<evidence type="ECO:0000256" key="1">
    <source>
        <dbReference type="ARBA" id="ARBA00023015"/>
    </source>
</evidence>
<dbReference type="Gene3D" id="1.10.10.60">
    <property type="entry name" value="Homeodomain-like"/>
    <property type="match status" value="1"/>
</dbReference>
<protein>
    <submittedName>
        <fullName evidence="5">Carnitine catabolism transcriptional activator</fullName>
    </submittedName>
</protein>
<gene>
    <name evidence="5" type="primary">cdhR_5</name>
    <name evidence="4" type="synonym">cdhR_4</name>
    <name evidence="4" type="ORF">TL5118_03233</name>
    <name evidence="5" type="ORF">TL5120_04015</name>
</gene>
<evidence type="ECO:0000259" key="3">
    <source>
        <dbReference type="PROSITE" id="PS01124"/>
    </source>
</evidence>
<dbReference type="RefSeq" id="WP_165590058.1">
    <property type="nucleotide sequence ID" value="NZ_CYSB01000039.1"/>
</dbReference>
<dbReference type="GO" id="GO:0003700">
    <property type="term" value="F:DNA-binding transcription factor activity"/>
    <property type="evidence" value="ECO:0007669"/>
    <property type="project" value="InterPro"/>
</dbReference>
<sequence>MTAPLNVTLLRPDPHQASSFAICVEMVETANRVARMHGQFDRFKLTITAPPEVPQGTQLVLVPGLGLATVGELRRTMVQPGFEALITALRQIPNETPIAAACSATFALGAAGLLDGQHTTGPWWLMPHLAHLFPRAKLRQGDLIVEDGRITTAGAAFGQIDLMLHLITRYAGAAIAEDCRRFLMADSRPSQQPYVSVATLVAGDPALQQAELYLRQNLAQPITVADMAAAAGLGQRSFARRLQKHAALTPTELLQSLRISEAIRLARSTRLPQEEIAHRVGYGDATALRRLMRKRGMGTLDSYR</sequence>
<dbReference type="GO" id="GO:0043565">
    <property type="term" value="F:sequence-specific DNA binding"/>
    <property type="evidence" value="ECO:0007669"/>
    <property type="project" value="InterPro"/>
</dbReference>
<reference evidence="5 7" key="1">
    <citation type="submission" date="2015-09" db="EMBL/GenBank/DDBJ databases">
        <authorList>
            <consortium name="Swine Surveillance"/>
        </authorList>
    </citation>
    <scope>NUCLEOTIDE SEQUENCE [LARGE SCALE GENOMIC DNA]</scope>
    <source>
        <strain evidence="5 7">5120</strain>
    </source>
</reference>
<dbReference type="Gene3D" id="3.40.50.880">
    <property type="match status" value="1"/>
</dbReference>
<reference evidence="4 6" key="2">
    <citation type="submission" date="2015-09" db="EMBL/GenBank/DDBJ databases">
        <authorList>
            <person name="Rodrigo-Torres L."/>
            <person name="Arahal D.R."/>
        </authorList>
    </citation>
    <scope>NUCLEOTIDE SEQUENCE [LARGE SCALE GENOMIC DNA]</scope>
    <source>
        <strain evidence="4 6">CECT 5118</strain>
    </source>
</reference>
<proteinExistence type="predicted"/>
<feature type="domain" description="HTH araC/xylS-type" evidence="3">
    <location>
        <begin position="208"/>
        <end position="304"/>
    </location>
</feature>
<evidence type="ECO:0000256" key="2">
    <source>
        <dbReference type="ARBA" id="ARBA00023163"/>
    </source>
</evidence>
<dbReference type="InterPro" id="IPR052158">
    <property type="entry name" value="INH-QAR"/>
</dbReference>
<keyword evidence="2" id="KW-0804">Transcription</keyword>
<organism evidence="5 7">
    <name type="scientific">Thalassovita autumnalis</name>
    <dbReference type="NCBI Taxonomy" id="2072972"/>
    <lineage>
        <taxon>Bacteria</taxon>
        <taxon>Pseudomonadati</taxon>
        <taxon>Pseudomonadota</taxon>
        <taxon>Alphaproteobacteria</taxon>
        <taxon>Rhodobacterales</taxon>
        <taxon>Roseobacteraceae</taxon>
        <taxon>Thalassovita</taxon>
    </lineage>
</organism>
<dbReference type="SUPFAM" id="SSF46689">
    <property type="entry name" value="Homeodomain-like"/>
    <property type="match status" value="1"/>
</dbReference>
<dbReference type="PROSITE" id="PS01124">
    <property type="entry name" value="HTH_ARAC_FAMILY_2"/>
    <property type="match status" value="1"/>
</dbReference>
<dbReference type="Pfam" id="PF12833">
    <property type="entry name" value="HTH_18"/>
    <property type="match status" value="1"/>
</dbReference>
<evidence type="ECO:0000313" key="5">
    <source>
        <dbReference type="EMBL" id="CUH74196.1"/>
    </source>
</evidence>
<keyword evidence="1" id="KW-0805">Transcription regulation</keyword>
<dbReference type="EMBL" id="CYSB01000039">
    <property type="protein sequence ID" value="CUH69274.1"/>
    <property type="molecule type" value="Genomic_DNA"/>
</dbReference>
<evidence type="ECO:0000313" key="4">
    <source>
        <dbReference type="EMBL" id="CUH69274.1"/>
    </source>
</evidence>
<dbReference type="InterPro" id="IPR029062">
    <property type="entry name" value="Class_I_gatase-like"/>
</dbReference>
<dbReference type="SMART" id="SM00342">
    <property type="entry name" value="HTH_ARAC"/>
    <property type="match status" value="1"/>
</dbReference>
<dbReference type="PANTHER" id="PTHR43130:SF3">
    <property type="entry name" value="HTH-TYPE TRANSCRIPTIONAL REGULATOR RV1931C"/>
    <property type="match status" value="1"/>
</dbReference>
<dbReference type="Proteomes" id="UP000051887">
    <property type="component" value="Unassembled WGS sequence"/>
</dbReference>
<dbReference type="InterPro" id="IPR009057">
    <property type="entry name" value="Homeodomain-like_sf"/>
</dbReference>
<evidence type="ECO:0000313" key="6">
    <source>
        <dbReference type="Proteomes" id="UP000051086"/>
    </source>
</evidence>
<dbReference type="PANTHER" id="PTHR43130">
    <property type="entry name" value="ARAC-FAMILY TRANSCRIPTIONAL REGULATOR"/>
    <property type="match status" value="1"/>
</dbReference>
<dbReference type="InterPro" id="IPR018060">
    <property type="entry name" value="HTH_AraC"/>
</dbReference>
<dbReference type="SUPFAM" id="SSF52317">
    <property type="entry name" value="Class I glutamine amidotransferase-like"/>
    <property type="match status" value="1"/>
</dbReference>